<organism evidence="2 3">
    <name type="scientific">Dreissena polymorpha</name>
    <name type="common">Zebra mussel</name>
    <name type="synonym">Mytilus polymorpha</name>
    <dbReference type="NCBI Taxonomy" id="45954"/>
    <lineage>
        <taxon>Eukaryota</taxon>
        <taxon>Metazoa</taxon>
        <taxon>Spiralia</taxon>
        <taxon>Lophotrochozoa</taxon>
        <taxon>Mollusca</taxon>
        <taxon>Bivalvia</taxon>
        <taxon>Autobranchia</taxon>
        <taxon>Heteroconchia</taxon>
        <taxon>Euheterodonta</taxon>
        <taxon>Imparidentia</taxon>
        <taxon>Neoheterodontei</taxon>
        <taxon>Myida</taxon>
        <taxon>Dreissenoidea</taxon>
        <taxon>Dreissenidae</taxon>
        <taxon>Dreissena</taxon>
    </lineage>
</organism>
<feature type="region of interest" description="Disordered" evidence="1">
    <location>
        <begin position="9"/>
        <end position="38"/>
    </location>
</feature>
<dbReference type="EMBL" id="JAIWYP010000012">
    <property type="protein sequence ID" value="KAH3727598.1"/>
    <property type="molecule type" value="Genomic_DNA"/>
</dbReference>
<accession>A0A9D4CNJ3</accession>
<dbReference type="Proteomes" id="UP000828390">
    <property type="component" value="Unassembled WGS sequence"/>
</dbReference>
<reference evidence="2" key="2">
    <citation type="submission" date="2020-11" db="EMBL/GenBank/DDBJ databases">
        <authorList>
            <person name="McCartney M.A."/>
            <person name="Auch B."/>
            <person name="Kono T."/>
            <person name="Mallez S."/>
            <person name="Becker A."/>
            <person name="Gohl D.M."/>
            <person name="Silverstein K.A.T."/>
            <person name="Koren S."/>
            <person name="Bechman K.B."/>
            <person name="Herman A."/>
            <person name="Abrahante J.E."/>
            <person name="Garbe J."/>
        </authorList>
    </citation>
    <scope>NUCLEOTIDE SEQUENCE</scope>
    <source>
        <strain evidence="2">Duluth1</strain>
        <tissue evidence="2">Whole animal</tissue>
    </source>
</reference>
<evidence type="ECO:0008006" key="4">
    <source>
        <dbReference type="Google" id="ProtNLM"/>
    </source>
</evidence>
<protein>
    <recommendedName>
        <fullName evidence="4">MADF domain-containing protein</fullName>
    </recommendedName>
</protein>
<reference evidence="2" key="1">
    <citation type="journal article" date="2019" name="bioRxiv">
        <title>The Genome of the Zebra Mussel, Dreissena polymorpha: A Resource for Invasive Species Research.</title>
        <authorList>
            <person name="McCartney M.A."/>
            <person name="Auch B."/>
            <person name="Kono T."/>
            <person name="Mallez S."/>
            <person name="Zhang Y."/>
            <person name="Obille A."/>
            <person name="Becker A."/>
            <person name="Abrahante J.E."/>
            <person name="Garbe J."/>
            <person name="Badalamenti J.P."/>
            <person name="Herman A."/>
            <person name="Mangelson H."/>
            <person name="Liachko I."/>
            <person name="Sullivan S."/>
            <person name="Sone E.D."/>
            <person name="Koren S."/>
            <person name="Silverstein K.A.T."/>
            <person name="Beckman K.B."/>
            <person name="Gohl D.M."/>
        </authorList>
    </citation>
    <scope>NUCLEOTIDE SEQUENCE</scope>
    <source>
        <strain evidence="2">Duluth1</strain>
        <tissue evidence="2">Whole animal</tissue>
    </source>
</reference>
<dbReference type="AlphaFoldDB" id="A0A9D4CNJ3"/>
<sequence length="120" mass="13275">MGSRLFLNKISNSGPTETTESGAESDVSSVVGTRPKKAKRVSTLTPVEEQTMVEWLEAHPILYNKKLTSYKETAKTELLWKEKVTEMGKSICTFLSPCTLASEVDTAGSRRKNLALRIPN</sequence>
<gene>
    <name evidence="2" type="ORF">DPMN_053537</name>
</gene>
<keyword evidence="3" id="KW-1185">Reference proteome</keyword>
<proteinExistence type="predicted"/>
<comment type="caution">
    <text evidence="2">The sequence shown here is derived from an EMBL/GenBank/DDBJ whole genome shotgun (WGS) entry which is preliminary data.</text>
</comment>
<feature type="compositionally biased region" description="Polar residues" evidence="1">
    <location>
        <begin position="9"/>
        <end position="31"/>
    </location>
</feature>
<evidence type="ECO:0000313" key="3">
    <source>
        <dbReference type="Proteomes" id="UP000828390"/>
    </source>
</evidence>
<evidence type="ECO:0000313" key="2">
    <source>
        <dbReference type="EMBL" id="KAH3727598.1"/>
    </source>
</evidence>
<name>A0A9D4CNJ3_DREPO</name>
<evidence type="ECO:0000256" key="1">
    <source>
        <dbReference type="SAM" id="MobiDB-lite"/>
    </source>
</evidence>